<organism evidence="3 4">
    <name type="scientific">Candidatus Raymondbacteria bacterium RIFOXYD12_FULL_49_13</name>
    <dbReference type="NCBI Taxonomy" id="1817890"/>
    <lineage>
        <taxon>Bacteria</taxon>
        <taxon>Raymondiibacteriota</taxon>
    </lineage>
</organism>
<name>A0A1F7FGT7_UNCRA</name>
<dbReference type="Gene3D" id="2.10.260.10">
    <property type="match status" value="1"/>
</dbReference>
<feature type="domain" description="SpoVT-AbrB" evidence="2">
    <location>
        <begin position="4"/>
        <end position="49"/>
    </location>
</feature>
<dbReference type="Proteomes" id="UP000179243">
    <property type="component" value="Unassembled WGS sequence"/>
</dbReference>
<sequence>MPTLSTTRMSSKGQVVIPEEVRKSLHLQSGAQFVVLGENDVVILKTISRPSMSDFDSIISRARTQAKRAGLKKSDISRIISEVRSGK</sequence>
<proteinExistence type="predicted"/>
<gene>
    <name evidence="3" type="ORF">A2519_01835</name>
</gene>
<dbReference type="PROSITE" id="PS51740">
    <property type="entry name" value="SPOVT_ABRB"/>
    <property type="match status" value="1"/>
</dbReference>
<dbReference type="AlphaFoldDB" id="A0A1F7FGT7"/>
<dbReference type="SUPFAM" id="SSF89447">
    <property type="entry name" value="AbrB/MazE/MraZ-like"/>
    <property type="match status" value="1"/>
</dbReference>
<dbReference type="SMART" id="SM00966">
    <property type="entry name" value="SpoVT_AbrB"/>
    <property type="match status" value="1"/>
</dbReference>
<keyword evidence="1" id="KW-0238">DNA-binding</keyword>
<evidence type="ECO:0000313" key="4">
    <source>
        <dbReference type="Proteomes" id="UP000179243"/>
    </source>
</evidence>
<protein>
    <recommendedName>
        <fullName evidence="2">SpoVT-AbrB domain-containing protein</fullName>
    </recommendedName>
</protein>
<comment type="caution">
    <text evidence="3">The sequence shown here is derived from an EMBL/GenBank/DDBJ whole genome shotgun (WGS) entry which is preliminary data.</text>
</comment>
<accession>A0A1F7FGT7</accession>
<reference evidence="3 4" key="1">
    <citation type="journal article" date="2016" name="Nat. Commun.">
        <title>Thousands of microbial genomes shed light on interconnected biogeochemical processes in an aquifer system.</title>
        <authorList>
            <person name="Anantharaman K."/>
            <person name="Brown C.T."/>
            <person name="Hug L.A."/>
            <person name="Sharon I."/>
            <person name="Castelle C.J."/>
            <person name="Probst A.J."/>
            <person name="Thomas B.C."/>
            <person name="Singh A."/>
            <person name="Wilkins M.J."/>
            <person name="Karaoz U."/>
            <person name="Brodie E.L."/>
            <person name="Williams K.H."/>
            <person name="Hubbard S.S."/>
            <person name="Banfield J.F."/>
        </authorList>
    </citation>
    <scope>NUCLEOTIDE SEQUENCE [LARGE SCALE GENOMIC DNA]</scope>
</reference>
<dbReference type="NCBIfam" id="TIGR01439">
    <property type="entry name" value="lp_hng_hel_AbrB"/>
    <property type="match status" value="1"/>
</dbReference>
<dbReference type="Pfam" id="PF04014">
    <property type="entry name" value="MazE_antitoxin"/>
    <property type="match status" value="1"/>
</dbReference>
<dbReference type="InterPro" id="IPR007159">
    <property type="entry name" value="SpoVT-AbrB_dom"/>
</dbReference>
<dbReference type="InterPro" id="IPR037914">
    <property type="entry name" value="SpoVT-AbrB_sf"/>
</dbReference>
<dbReference type="GO" id="GO:0003677">
    <property type="term" value="F:DNA binding"/>
    <property type="evidence" value="ECO:0007669"/>
    <property type="project" value="UniProtKB-UniRule"/>
</dbReference>
<dbReference type="EMBL" id="MFYX01000047">
    <property type="protein sequence ID" value="OGK05808.1"/>
    <property type="molecule type" value="Genomic_DNA"/>
</dbReference>
<evidence type="ECO:0000256" key="1">
    <source>
        <dbReference type="PROSITE-ProRule" id="PRU01076"/>
    </source>
</evidence>
<evidence type="ECO:0000313" key="3">
    <source>
        <dbReference type="EMBL" id="OGK05808.1"/>
    </source>
</evidence>
<evidence type="ECO:0000259" key="2">
    <source>
        <dbReference type="PROSITE" id="PS51740"/>
    </source>
</evidence>